<sequence length="154" mass="17477">MTDQLDDFDRKIIHHLQRNGRLANQELAELVGLSTSQCSRRRIYLEQHNIITGYYAQIALSADPAPIMGIIEVKLQNYNDATHDRFVEFLMHEPAVKDIYKLTGSYDFALKVAVKNLDEMVKLIGILSSQNFGVSNLNTSIVLEKLKENSIAIK</sequence>
<dbReference type="InterPro" id="IPR019887">
    <property type="entry name" value="Tscrpt_reg_AsnC/Lrp_C"/>
</dbReference>
<dbReference type="InterPro" id="IPR000485">
    <property type="entry name" value="AsnC-type_HTH_dom"/>
</dbReference>
<dbReference type="PANTHER" id="PTHR30154">
    <property type="entry name" value="LEUCINE-RESPONSIVE REGULATORY PROTEIN"/>
    <property type="match status" value="1"/>
</dbReference>
<dbReference type="PROSITE" id="PS50956">
    <property type="entry name" value="HTH_ASNC_2"/>
    <property type="match status" value="1"/>
</dbReference>
<evidence type="ECO:0000256" key="3">
    <source>
        <dbReference type="ARBA" id="ARBA00023163"/>
    </source>
</evidence>
<dbReference type="GO" id="GO:0043565">
    <property type="term" value="F:sequence-specific DNA binding"/>
    <property type="evidence" value="ECO:0007669"/>
    <property type="project" value="InterPro"/>
</dbReference>
<feature type="domain" description="HTH asnC-type" evidence="4">
    <location>
        <begin position="5"/>
        <end position="71"/>
    </location>
</feature>
<dbReference type="AlphaFoldDB" id="A0A150HX58"/>
<dbReference type="InterPro" id="IPR019888">
    <property type="entry name" value="Tscrpt_reg_AsnC-like"/>
</dbReference>
<dbReference type="PRINTS" id="PR00033">
    <property type="entry name" value="HTHASNC"/>
</dbReference>
<evidence type="ECO:0000256" key="2">
    <source>
        <dbReference type="ARBA" id="ARBA00023125"/>
    </source>
</evidence>
<name>A0A150HX58_9GAMM</name>
<dbReference type="EMBL" id="JRHX01000034">
    <property type="protein sequence ID" value="KXZ71638.1"/>
    <property type="molecule type" value="Genomic_DNA"/>
</dbReference>
<dbReference type="Proteomes" id="UP000075544">
    <property type="component" value="Unassembled WGS sequence"/>
</dbReference>
<dbReference type="Gene3D" id="1.10.10.10">
    <property type="entry name" value="Winged helix-like DNA-binding domain superfamily/Winged helix DNA-binding domain"/>
    <property type="match status" value="1"/>
</dbReference>
<comment type="caution">
    <text evidence="5">The sequence shown here is derived from an EMBL/GenBank/DDBJ whole genome shotgun (WGS) entry which is preliminary data.</text>
</comment>
<protein>
    <submittedName>
        <fullName evidence="5">Leucine-responsive regulatory protein</fullName>
    </submittedName>
</protein>
<evidence type="ECO:0000256" key="1">
    <source>
        <dbReference type="ARBA" id="ARBA00023015"/>
    </source>
</evidence>
<dbReference type="Gene3D" id="3.30.70.920">
    <property type="match status" value="1"/>
</dbReference>
<keyword evidence="1" id="KW-0805">Transcription regulation</keyword>
<dbReference type="PATRIC" id="fig|52133.19.peg.1239"/>
<dbReference type="InterPro" id="IPR011008">
    <property type="entry name" value="Dimeric_a/b-barrel"/>
</dbReference>
<dbReference type="GO" id="GO:0005829">
    <property type="term" value="C:cytosol"/>
    <property type="evidence" value="ECO:0007669"/>
    <property type="project" value="TreeGrafter"/>
</dbReference>
<dbReference type="SUPFAM" id="SSF46785">
    <property type="entry name" value="Winged helix' DNA-binding domain"/>
    <property type="match status" value="1"/>
</dbReference>
<dbReference type="InterPro" id="IPR036388">
    <property type="entry name" value="WH-like_DNA-bd_sf"/>
</dbReference>
<keyword evidence="3" id="KW-0804">Transcription</keyword>
<dbReference type="Pfam" id="PF13404">
    <property type="entry name" value="HTH_AsnC-type"/>
    <property type="match status" value="1"/>
</dbReference>
<gene>
    <name evidence="5" type="primary">lrp_1</name>
    <name evidence="5" type="ORF">AVENLUH13518_01214</name>
</gene>
<dbReference type="Pfam" id="PF01037">
    <property type="entry name" value="AsnC_trans_reg"/>
    <property type="match status" value="1"/>
</dbReference>
<dbReference type="InterPro" id="IPR036390">
    <property type="entry name" value="WH_DNA-bd_sf"/>
</dbReference>
<reference evidence="5 6" key="1">
    <citation type="journal article" date="2016" name="Sci. Rep.">
        <title>Genomic and phenotypic characterization of the species Acinetobacter venetianus.</title>
        <authorList>
            <person name="Fondi M."/>
            <person name="Maida I."/>
            <person name="Perrin E."/>
            <person name="Orlandini V."/>
            <person name="La Torre L."/>
            <person name="Bosi E."/>
            <person name="Negroni A."/>
            <person name="Zanaroli G."/>
            <person name="Fava F."/>
            <person name="Decorosi F."/>
            <person name="Giovannetti L."/>
            <person name="Viti C."/>
            <person name="Vaneechoutte M."/>
            <person name="Dijkshoorn L."/>
            <person name="Fani R."/>
        </authorList>
    </citation>
    <scope>NUCLEOTIDE SEQUENCE [LARGE SCALE GENOMIC DNA]</scope>
    <source>
        <strain evidence="5 6">LUH13518</strain>
    </source>
</reference>
<dbReference type="SUPFAM" id="SSF54909">
    <property type="entry name" value="Dimeric alpha+beta barrel"/>
    <property type="match status" value="1"/>
</dbReference>
<keyword evidence="2" id="KW-0238">DNA-binding</keyword>
<proteinExistence type="predicted"/>
<dbReference type="RefSeq" id="WP_061524377.1">
    <property type="nucleotide sequence ID" value="NZ_JRHX01000034.1"/>
</dbReference>
<evidence type="ECO:0000313" key="5">
    <source>
        <dbReference type="EMBL" id="KXZ71638.1"/>
    </source>
</evidence>
<dbReference type="SMART" id="SM00344">
    <property type="entry name" value="HTH_ASNC"/>
    <property type="match status" value="1"/>
</dbReference>
<evidence type="ECO:0000259" key="4">
    <source>
        <dbReference type="PROSITE" id="PS50956"/>
    </source>
</evidence>
<evidence type="ECO:0000313" key="6">
    <source>
        <dbReference type="Proteomes" id="UP000075544"/>
    </source>
</evidence>
<organism evidence="5 6">
    <name type="scientific">Acinetobacter venetianus</name>
    <dbReference type="NCBI Taxonomy" id="52133"/>
    <lineage>
        <taxon>Bacteria</taxon>
        <taxon>Pseudomonadati</taxon>
        <taxon>Pseudomonadota</taxon>
        <taxon>Gammaproteobacteria</taxon>
        <taxon>Moraxellales</taxon>
        <taxon>Moraxellaceae</taxon>
        <taxon>Acinetobacter</taxon>
    </lineage>
</organism>
<dbReference type="PANTHER" id="PTHR30154:SF34">
    <property type="entry name" value="TRANSCRIPTIONAL REGULATOR AZLB"/>
    <property type="match status" value="1"/>
</dbReference>
<accession>A0A150HX58</accession>
<dbReference type="GO" id="GO:0043200">
    <property type="term" value="P:response to amino acid"/>
    <property type="evidence" value="ECO:0007669"/>
    <property type="project" value="TreeGrafter"/>
</dbReference>